<proteinExistence type="predicted"/>
<reference evidence="1 2" key="1">
    <citation type="submission" date="2018-12" db="EMBL/GenBank/DDBJ databases">
        <title>Genome of Verticillium dahliae isolate Getta Getta.</title>
        <authorList>
            <person name="Gardiner D.M."/>
        </authorList>
    </citation>
    <scope>NUCLEOTIDE SEQUENCE [LARGE SCALE GENOMIC DNA]</scope>
    <source>
        <strain evidence="1 2">Getta Getta</strain>
    </source>
</reference>
<protein>
    <submittedName>
        <fullName evidence="1">Uncharacterized protein</fullName>
    </submittedName>
</protein>
<name>A0A444RP87_VERDA</name>
<organism evidence="1 2">
    <name type="scientific">Verticillium dahliae</name>
    <name type="common">Verticillium wilt</name>
    <dbReference type="NCBI Taxonomy" id="27337"/>
    <lineage>
        <taxon>Eukaryota</taxon>
        <taxon>Fungi</taxon>
        <taxon>Dikarya</taxon>
        <taxon>Ascomycota</taxon>
        <taxon>Pezizomycotina</taxon>
        <taxon>Sordariomycetes</taxon>
        <taxon>Hypocreomycetidae</taxon>
        <taxon>Glomerellales</taxon>
        <taxon>Plectosphaerellaceae</taxon>
        <taxon>Verticillium</taxon>
    </lineage>
</organism>
<evidence type="ECO:0000313" key="2">
    <source>
        <dbReference type="Proteomes" id="UP000288725"/>
    </source>
</evidence>
<accession>A0A444RP87</accession>
<sequence length="66" mass="7462">MTRNVANVSGVHVPWIFEAYGAFAWDHTHGQLARTSKQDQAWRVTQLSRTIGFSCGREVLAKFQKA</sequence>
<comment type="caution">
    <text evidence="1">The sequence shown here is derived from an EMBL/GenBank/DDBJ whole genome shotgun (WGS) entry which is preliminary data.</text>
</comment>
<gene>
    <name evidence="1" type="ORF">VDGE_30245</name>
</gene>
<dbReference type="EMBL" id="RSDZ01000121">
    <property type="protein sequence ID" value="RXG42895.1"/>
    <property type="molecule type" value="Genomic_DNA"/>
</dbReference>
<evidence type="ECO:0000313" key="1">
    <source>
        <dbReference type="EMBL" id="RXG42895.1"/>
    </source>
</evidence>
<dbReference type="AlphaFoldDB" id="A0A444RP87"/>
<dbReference type="Proteomes" id="UP000288725">
    <property type="component" value="Chromosome 8"/>
</dbReference>